<evidence type="ECO:0000313" key="2">
    <source>
        <dbReference type="EMBL" id="GGY24176.1"/>
    </source>
</evidence>
<feature type="region of interest" description="Disordered" evidence="1">
    <location>
        <begin position="79"/>
        <end position="106"/>
    </location>
</feature>
<proteinExistence type="predicted"/>
<comment type="caution">
    <text evidence="2">The sequence shown here is derived from an EMBL/GenBank/DDBJ whole genome shotgun (WGS) entry which is preliminary data.</text>
</comment>
<accession>A0ABQ2ZVW5</accession>
<feature type="compositionally biased region" description="Low complexity" evidence="1">
    <location>
        <begin position="232"/>
        <end position="251"/>
    </location>
</feature>
<dbReference type="EMBL" id="BMUU01000002">
    <property type="protein sequence ID" value="GGY24176.1"/>
    <property type="molecule type" value="Genomic_DNA"/>
</dbReference>
<protein>
    <recommendedName>
        <fullName evidence="4">Lipoprotein</fullName>
    </recommendedName>
</protein>
<evidence type="ECO:0008006" key="4">
    <source>
        <dbReference type="Google" id="ProtNLM"/>
    </source>
</evidence>
<organism evidence="2 3">
    <name type="scientific">Streptomyces xanthochromogenes</name>
    <dbReference type="NCBI Taxonomy" id="67384"/>
    <lineage>
        <taxon>Bacteria</taxon>
        <taxon>Bacillati</taxon>
        <taxon>Actinomycetota</taxon>
        <taxon>Actinomycetes</taxon>
        <taxon>Kitasatosporales</taxon>
        <taxon>Streptomycetaceae</taxon>
        <taxon>Streptomyces</taxon>
    </lineage>
</organism>
<keyword evidence="3" id="KW-1185">Reference proteome</keyword>
<gene>
    <name evidence="2" type="ORF">GCM10010326_17300</name>
</gene>
<sequence length="258" mass="26797">MSRPPSPTPAPTMIQTFRTVRATALAAIAALGIAAVVLAISGCGERSGLVEGDRASPVALQPGPEELWPAWYTSESRREGVMASGRGEPPAPLDRAPKVPKDGLRGVDPMAVLKADPRGRPLTRLPLIHGPGKAGIRPPAFHDLTGDGGPPEMIIAADLENRRTAVIVYSVRDGRIVPILYTTGSRLAVEAVGTDLVTRGAAVDGAEQVVRYRWDGVRLSPVRDDKTYKDTAPGARGRAGAPGSRGTPGPADGAGGTS</sequence>
<evidence type="ECO:0000256" key="1">
    <source>
        <dbReference type="SAM" id="MobiDB-lite"/>
    </source>
</evidence>
<name>A0ABQ2ZVW5_9ACTN</name>
<evidence type="ECO:0000313" key="3">
    <source>
        <dbReference type="Proteomes" id="UP000600946"/>
    </source>
</evidence>
<reference evidence="3" key="1">
    <citation type="journal article" date="2019" name="Int. J. Syst. Evol. Microbiol.">
        <title>The Global Catalogue of Microorganisms (GCM) 10K type strain sequencing project: providing services to taxonomists for standard genome sequencing and annotation.</title>
        <authorList>
            <consortium name="The Broad Institute Genomics Platform"/>
            <consortium name="The Broad Institute Genome Sequencing Center for Infectious Disease"/>
            <person name="Wu L."/>
            <person name="Ma J."/>
        </authorList>
    </citation>
    <scope>NUCLEOTIDE SEQUENCE [LARGE SCALE GENOMIC DNA]</scope>
    <source>
        <strain evidence="3">JCM 4594</strain>
    </source>
</reference>
<dbReference type="Proteomes" id="UP000600946">
    <property type="component" value="Unassembled WGS sequence"/>
</dbReference>
<feature type="region of interest" description="Disordered" evidence="1">
    <location>
        <begin position="224"/>
        <end position="258"/>
    </location>
</feature>
<feature type="compositionally biased region" description="Basic and acidic residues" evidence="1">
    <location>
        <begin position="95"/>
        <end position="105"/>
    </location>
</feature>